<comment type="caution">
    <text evidence="3">The sequence shown here is derived from an EMBL/GenBank/DDBJ whole genome shotgun (WGS) entry which is preliminary data.</text>
</comment>
<dbReference type="InterPro" id="IPR000477">
    <property type="entry name" value="RT_dom"/>
</dbReference>
<evidence type="ECO:0000313" key="3">
    <source>
        <dbReference type="EMBL" id="TDG38911.1"/>
    </source>
</evidence>
<gene>
    <name evidence="3" type="ORF">AWZ03_014667</name>
</gene>
<dbReference type="AlphaFoldDB" id="A0A484ATH1"/>
<dbReference type="InterPro" id="IPR043502">
    <property type="entry name" value="DNA/RNA_pol_sf"/>
</dbReference>
<dbReference type="GO" id="GO:0003676">
    <property type="term" value="F:nucleic acid binding"/>
    <property type="evidence" value="ECO:0007669"/>
    <property type="project" value="InterPro"/>
</dbReference>
<sequence>MVDEFRSNSAAAAAEQKGHPPEANMTESEVPGEFRSSPAARDARAAEEEEEDAVFPGRRRAPIVLLKKKTGVWHMCVDYRQLNANSIPNAYPVPRINHILEKLRHAHYISTLDLKSGYWQIPMAADSRECTAFTVPGRGLFQWRVMPFGSTFGGRYASESVGHSHETGYEASRCRISGRHRGDRRHEGAACSIMWRRMDSYTVIGVIGRTKKIIIPGSCVSPPIRGADCCRTAMTSHGGTPGREEDSNETGAEILLARDVSGCGQIREALRAVKLQFTAPYSPHENPTGRPNRTVKSMIAQSIDGHQSSWDELLPEISLAINSSVADSTGFTPAFLMMGREPRLPSALYDEVTPGSATREVDPSTTEERSLRSGPQQFAEGVGGPARVGSIKLI</sequence>
<dbReference type="Pfam" id="PF00078">
    <property type="entry name" value="RVT_1"/>
    <property type="match status" value="1"/>
</dbReference>
<dbReference type="SUPFAM" id="SSF56672">
    <property type="entry name" value="DNA/RNA polymerases"/>
    <property type="match status" value="1"/>
</dbReference>
<dbReference type="Gene3D" id="3.10.10.10">
    <property type="entry name" value="HIV Type 1 Reverse Transcriptase, subunit A, domain 1"/>
    <property type="match status" value="1"/>
</dbReference>
<evidence type="ECO:0000256" key="1">
    <source>
        <dbReference type="SAM" id="MobiDB-lite"/>
    </source>
</evidence>
<accession>A0A484ATH1</accession>
<evidence type="ECO:0000313" key="4">
    <source>
        <dbReference type="Proteomes" id="UP000295192"/>
    </source>
</evidence>
<dbReference type="InterPro" id="IPR012337">
    <property type="entry name" value="RNaseH-like_sf"/>
</dbReference>
<keyword evidence="4" id="KW-1185">Reference proteome</keyword>
<evidence type="ECO:0000259" key="2">
    <source>
        <dbReference type="Pfam" id="PF00078"/>
    </source>
</evidence>
<dbReference type="InterPro" id="IPR043128">
    <property type="entry name" value="Rev_trsase/Diguanyl_cyclase"/>
</dbReference>
<dbReference type="STRING" id="7232.A0A484ATH1"/>
<feature type="region of interest" description="Disordered" evidence="1">
    <location>
        <begin position="1"/>
        <end position="53"/>
    </location>
</feature>
<feature type="region of interest" description="Disordered" evidence="1">
    <location>
        <begin position="352"/>
        <end position="384"/>
    </location>
</feature>
<dbReference type="InterPro" id="IPR036397">
    <property type="entry name" value="RNaseH_sf"/>
</dbReference>
<feature type="compositionally biased region" description="Basic and acidic residues" evidence="1">
    <location>
        <begin position="359"/>
        <end position="371"/>
    </location>
</feature>
<dbReference type="PANTHER" id="PTHR37984:SF5">
    <property type="entry name" value="PROTEIN NYNRIN-LIKE"/>
    <property type="match status" value="1"/>
</dbReference>
<dbReference type="GO" id="GO:0071897">
    <property type="term" value="P:DNA biosynthetic process"/>
    <property type="evidence" value="ECO:0007669"/>
    <property type="project" value="UniProtKB-ARBA"/>
</dbReference>
<dbReference type="CDD" id="cd01647">
    <property type="entry name" value="RT_LTR"/>
    <property type="match status" value="1"/>
</dbReference>
<reference evidence="3 4" key="1">
    <citation type="journal article" date="2019" name="J. Hered.">
        <title>An Improved Genome Assembly for Drosophila navojoa, the Basal Species in the mojavensis Cluster.</title>
        <authorList>
            <person name="Vanderlinde T."/>
            <person name="Dupim E.G."/>
            <person name="Nazario-Yepiz N.O."/>
            <person name="Carvalho A.B."/>
        </authorList>
    </citation>
    <scope>NUCLEOTIDE SEQUENCE [LARGE SCALE GENOMIC DNA]</scope>
    <source>
        <strain evidence="3">Navoj_Jal97</strain>
        <tissue evidence="3">Whole organism</tissue>
    </source>
</reference>
<organism evidence="3 4">
    <name type="scientific">Drosophila navojoa</name>
    <name type="common">Fruit fly</name>
    <dbReference type="NCBI Taxonomy" id="7232"/>
    <lineage>
        <taxon>Eukaryota</taxon>
        <taxon>Metazoa</taxon>
        <taxon>Ecdysozoa</taxon>
        <taxon>Arthropoda</taxon>
        <taxon>Hexapoda</taxon>
        <taxon>Insecta</taxon>
        <taxon>Pterygota</taxon>
        <taxon>Neoptera</taxon>
        <taxon>Endopterygota</taxon>
        <taxon>Diptera</taxon>
        <taxon>Brachycera</taxon>
        <taxon>Muscomorpha</taxon>
        <taxon>Ephydroidea</taxon>
        <taxon>Drosophilidae</taxon>
        <taxon>Drosophila</taxon>
    </lineage>
</organism>
<dbReference type="SUPFAM" id="SSF53098">
    <property type="entry name" value="Ribonuclease H-like"/>
    <property type="match status" value="1"/>
</dbReference>
<name>A0A484ATH1_DRONA</name>
<dbReference type="PANTHER" id="PTHR37984">
    <property type="entry name" value="PROTEIN CBG26694"/>
    <property type="match status" value="1"/>
</dbReference>
<dbReference type="InterPro" id="IPR050951">
    <property type="entry name" value="Retrovirus_Pol_polyprotein"/>
</dbReference>
<dbReference type="Gene3D" id="3.30.70.270">
    <property type="match status" value="1"/>
</dbReference>
<feature type="domain" description="Reverse transcriptase" evidence="2">
    <location>
        <begin position="67"/>
        <end position="153"/>
    </location>
</feature>
<protein>
    <recommendedName>
        <fullName evidence="2">Reverse transcriptase domain-containing protein</fullName>
    </recommendedName>
</protein>
<proteinExistence type="predicted"/>
<dbReference type="EMBL" id="LSRL02001663">
    <property type="protein sequence ID" value="TDG38911.1"/>
    <property type="molecule type" value="Genomic_DNA"/>
</dbReference>
<dbReference type="Gene3D" id="3.30.420.10">
    <property type="entry name" value="Ribonuclease H-like superfamily/Ribonuclease H"/>
    <property type="match status" value="1"/>
</dbReference>
<dbReference type="GO" id="GO:0042575">
    <property type="term" value="C:DNA polymerase complex"/>
    <property type="evidence" value="ECO:0007669"/>
    <property type="project" value="UniProtKB-ARBA"/>
</dbReference>
<dbReference type="Proteomes" id="UP000295192">
    <property type="component" value="Unassembled WGS sequence"/>
</dbReference>